<feature type="region of interest" description="Disordered" evidence="8">
    <location>
        <begin position="305"/>
        <end position="346"/>
    </location>
</feature>
<evidence type="ECO:0000259" key="10">
    <source>
        <dbReference type="Pfam" id="PF00892"/>
    </source>
</evidence>
<feature type="domain" description="EamA" evidence="10">
    <location>
        <begin position="10"/>
        <end position="145"/>
    </location>
</feature>
<dbReference type="SUPFAM" id="SSF103481">
    <property type="entry name" value="Multidrug resistance efflux transporter EmrE"/>
    <property type="match status" value="2"/>
</dbReference>
<keyword evidence="3" id="KW-0813">Transport</keyword>
<dbReference type="Proteomes" id="UP001500063">
    <property type="component" value="Unassembled WGS sequence"/>
</dbReference>
<organism evidence="11 12">
    <name type="scientific">Streptomyces blastmyceticus</name>
    <dbReference type="NCBI Taxonomy" id="68180"/>
    <lineage>
        <taxon>Bacteria</taxon>
        <taxon>Bacillati</taxon>
        <taxon>Actinomycetota</taxon>
        <taxon>Actinomycetes</taxon>
        <taxon>Kitasatosporales</taxon>
        <taxon>Streptomycetaceae</taxon>
        <taxon>Streptomyces</taxon>
    </lineage>
</organism>
<proteinExistence type="inferred from homology"/>
<dbReference type="EMBL" id="BAAABW010000008">
    <property type="protein sequence ID" value="GAA0341773.1"/>
    <property type="molecule type" value="Genomic_DNA"/>
</dbReference>
<evidence type="ECO:0000313" key="11">
    <source>
        <dbReference type="EMBL" id="GAA0341773.1"/>
    </source>
</evidence>
<comment type="subcellular location">
    <subcellularLocation>
        <location evidence="1">Cell membrane</location>
        <topology evidence="1">Multi-pass membrane protein</topology>
    </subcellularLocation>
</comment>
<sequence>MQPPRNETRTGLLCSVAAYSIWGLFPLYWPLLEPSGAVEILAHRMVWSLATVLVVLAVTRRWDWIRPLLRQPRRLVMIALGAALISVNWGVYIWGVNSGHVVETSMGYFINPLVSIAFGVLVLRERLRALQWVAVGVGAAAVVVMAVAYGKPPWIALTLAISFSTYGLVKKKVGLGGVESMAAETAVQFLPALGFLLFLGSSGHSTYASEGTGHALLLMGTGAITALPLVCFGIAAVRLPLSVIGMVQYLAPVFQFALGLLVFHETMPAERWAGFALIWLALALLSWDALRTARTARAELRAARQKAERTEQAGRTDKAGLDATVHTEITEDTGTTETPEATAQGR</sequence>
<feature type="transmembrane region" description="Helical" evidence="9">
    <location>
        <begin position="181"/>
        <end position="203"/>
    </location>
</feature>
<protein>
    <submittedName>
        <fullName evidence="11">EamA family transporter RarD</fullName>
    </submittedName>
</protein>
<evidence type="ECO:0000313" key="12">
    <source>
        <dbReference type="Proteomes" id="UP001500063"/>
    </source>
</evidence>
<dbReference type="RefSeq" id="WP_344117191.1">
    <property type="nucleotide sequence ID" value="NZ_BAAABW010000008.1"/>
</dbReference>
<name>A0ABN0WM88_9ACTN</name>
<evidence type="ECO:0000256" key="4">
    <source>
        <dbReference type="ARBA" id="ARBA00022475"/>
    </source>
</evidence>
<reference evidence="11 12" key="1">
    <citation type="journal article" date="2019" name="Int. J. Syst. Evol. Microbiol.">
        <title>The Global Catalogue of Microorganisms (GCM) 10K type strain sequencing project: providing services to taxonomists for standard genome sequencing and annotation.</title>
        <authorList>
            <consortium name="The Broad Institute Genomics Platform"/>
            <consortium name="The Broad Institute Genome Sequencing Center for Infectious Disease"/>
            <person name="Wu L."/>
            <person name="Ma J."/>
        </authorList>
    </citation>
    <scope>NUCLEOTIDE SEQUENCE [LARGE SCALE GENOMIC DNA]</scope>
    <source>
        <strain evidence="11 12">JCM 4565</strain>
    </source>
</reference>
<evidence type="ECO:0000256" key="9">
    <source>
        <dbReference type="SAM" id="Phobius"/>
    </source>
</evidence>
<dbReference type="Pfam" id="PF00892">
    <property type="entry name" value="EamA"/>
    <property type="match status" value="1"/>
</dbReference>
<feature type="transmembrane region" description="Helical" evidence="9">
    <location>
        <begin position="130"/>
        <end position="148"/>
    </location>
</feature>
<keyword evidence="7 9" id="KW-0472">Membrane</keyword>
<feature type="compositionally biased region" description="Low complexity" evidence="8">
    <location>
        <begin position="324"/>
        <end position="346"/>
    </location>
</feature>
<keyword evidence="12" id="KW-1185">Reference proteome</keyword>
<gene>
    <name evidence="11" type="primary">rarD</name>
    <name evidence="11" type="ORF">GCM10010319_17430</name>
</gene>
<evidence type="ECO:0000256" key="2">
    <source>
        <dbReference type="ARBA" id="ARBA00007362"/>
    </source>
</evidence>
<feature type="transmembrane region" description="Helical" evidence="9">
    <location>
        <begin position="249"/>
        <end position="266"/>
    </location>
</feature>
<feature type="transmembrane region" description="Helical" evidence="9">
    <location>
        <begin position="41"/>
        <end position="62"/>
    </location>
</feature>
<dbReference type="PANTHER" id="PTHR22911">
    <property type="entry name" value="ACYL-MALONYL CONDENSING ENZYME-RELATED"/>
    <property type="match status" value="1"/>
</dbReference>
<dbReference type="InterPro" id="IPR000620">
    <property type="entry name" value="EamA_dom"/>
</dbReference>
<dbReference type="InterPro" id="IPR037185">
    <property type="entry name" value="EmrE-like"/>
</dbReference>
<accession>A0ABN0WM88</accession>
<evidence type="ECO:0000256" key="5">
    <source>
        <dbReference type="ARBA" id="ARBA00022692"/>
    </source>
</evidence>
<keyword evidence="5 9" id="KW-0812">Transmembrane</keyword>
<dbReference type="NCBIfam" id="TIGR00688">
    <property type="entry name" value="rarD"/>
    <property type="match status" value="1"/>
</dbReference>
<feature type="transmembrane region" description="Helical" evidence="9">
    <location>
        <begin position="106"/>
        <end position="123"/>
    </location>
</feature>
<evidence type="ECO:0000256" key="1">
    <source>
        <dbReference type="ARBA" id="ARBA00004651"/>
    </source>
</evidence>
<keyword evidence="6 9" id="KW-1133">Transmembrane helix</keyword>
<evidence type="ECO:0000256" key="6">
    <source>
        <dbReference type="ARBA" id="ARBA00022989"/>
    </source>
</evidence>
<dbReference type="InterPro" id="IPR004626">
    <property type="entry name" value="RarD"/>
</dbReference>
<feature type="transmembrane region" description="Helical" evidence="9">
    <location>
        <begin position="215"/>
        <end position="237"/>
    </location>
</feature>
<comment type="similarity">
    <text evidence="2">Belongs to the EamA transporter family.</text>
</comment>
<keyword evidence="4" id="KW-1003">Cell membrane</keyword>
<feature type="transmembrane region" description="Helical" evidence="9">
    <location>
        <begin position="12"/>
        <end position="29"/>
    </location>
</feature>
<feature type="transmembrane region" description="Helical" evidence="9">
    <location>
        <begin position="154"/>
        <end position="169"/>
    </location>
</feature>
<evidence type="ECO:0000256" key="8">
    <source>
        <dbReference type="SAM" id="MobiDB-lite"/>
    </source>
</evidence>
<feature type="transmembrane region" description="Helical" evidence="9">
    <location>
        <begin position="74"/>
        <end position="94"/>
    </location>
</feature>
<evidence type="ECO:0000256" key="3">
    <source>
        <dbReference type="ARBA" id="ARBA00022448"/>
    </source>
</evidence>
<evidence type="ECO:0000256" key="7">
    <source>
        <dbReference type="ARBA" id="ARBA00023136"/>
    </source>
</evidence>
<feature type="compositionally biased region" description="Basic and acidic residues" evidence="8">
    <location>
        <begin position="305"/>
        <end position="320"/>
    </location>
</feature>
<feature type="transmembrane region" description="Helical" evidence="9">
    <location>
        <begin position="272"/>
        <end position="290"/>
    </location>
</feature>
<comment type="caution">
    <text evidence="11">The sequence shown here is derived from an EMBL/GenBank/DDBJ whole genome shotgun (WGS) entry which is preliminary data.</text>
</comment>
<dbReference type="PANTHER" id="PTHR22911:SF137">
    <property type="entry name" value="SOLUTE CARRIER FAMILY 35 MEMBER G2-RELATED"/>
    <property type="match status" value="1"/>
</dbReference>